<accession>S9QMF7</accession>
<protein>
    <submittedName>
        <fullName evidence="1">Uncharacterized protein</fullName>
    </submittedName>
</protein>
<evidence type="ECO:0000313" key="1">
    <source>
        <dbReference type="EMBL" id="EPX62469.1"/>
    </source>
</evidence>
<organism evidence="1 2">
    <name type="scientific">Cystobacter fuscus (strain ATCC 25194 / DSM 2262 / NBRC 100088 / M29)</name>
    <dbReference type="NCBI Taxonomy" id="1242864"/>
    <lineage>
        <taxon>Bacteria</taxon>
        <taxon>Pseudomonadati</taxon>
        <taxon>Myxococcota</taxon>
        <taxon>Myxococcia</taxon>
        <taxon>Myxococcales</taxon>
        <taxon>Cystobacterineae</taxon>
        <taxon>Archangiaceae</taxon>
        <taxon>Cystobacter</taxon>
    </lineage>
</organism>
<dbReference type="Proteomes" id="UP000011682">
    <property type="component" value="Unassembled WGS sequence"/>
</dbReference>
<evidence type="ECO:0000313" key="2">
    <source>
        <dbReference type="Proteomes" id="UP000011682"/>
    </source>
</evidence>
<comment type="caution">
    <text evidence="1">The sequence shown here is derived from an EMBL/GenBank/DDBJ whole genome shotgun (WGS) entry which is preliminary data.</text>
</comment>
<name>S9QMF7_CYSF2</name>
<dbReference type="AlphaFoldDB" id="S9QMF7"/>
<reference evidence="1" key="1">
    <citation type="submission" date="2013-05" db="EMBL/GenBank/DDBJ databases">
        <title>Genome assembly of Cystobacter fuscus DSM 2262.</title>
        <authorList>
            <person name="Sharma G."/>
            <person name="Khatri I."/>
            <person name="Kaur C."/>
            <person name="Mayilraj S."/>
            <person name="Subramanian S."/>
        </authorList>
    </citation>
    <scope>NUCLEOTIDE SEQUENCE [LARGE SCALE GENOMIC DNA]</scope>
    <source>
        <strain evidence="1">DSM 2262</strain>
    </source>
</reference>
<dbReference type="EMBL" id="ANAH02000007">
    <property type="protein sequence ID" value="EPX62469.1"/>
    <property type="molecule type" value="Genomic_DNA"/>
</dbReference>
<keyword evidence="2" id="KW-1185">Reference proteome</keyword>
<proteinExistence type="predicted"/>
<gene>
    <name evidence="1" type="ORF">D187_008657</name>
</gene>
<sequence length="54" mass="6122">MQTARVEKLQFEQLGGLALAEVELMRTTLEPSNSLGLELFEGLALKQQPPWPRR</sequence>